<dbReference type="Proteomes" id="UP000291022">
    <property type="component" value="Unassembled WGS sequence"/>
</dbReference>
<name>A0A452SE65_URSAM</name>
<evidence type="ECO:0000313" key="1">
    <source>
        <dbReference type="Ensembl" id="ENSUAMP00000030754.1"/>
    </source>
</evidence>
<reference evidence="1" key="2">
    <citation type="submission" date="2025-08" db="UniProtKB">
        <authorList>
            <consortium name="Ensembl"/>
        </authorList>
    </citation>
    <scope>IDENTIFICATION</scope>
</reference>
<dbReference type="OMA" id="HALIFNH"/>
<keyword evidence="2" id="KW-1185">Reference proteome</keyword>
<evidence type="ECO:0000313" key="2">
    <source>
        <dbReference type="Proteomes" id="UP000291022"/>
    </source>
</evidence>
<reference evidence="2" key="1">
    <citation type="submission" date="2016-06" db="EMBL/GenBank/DDBJ databases">
        <title>De novo assembly and RNA-Seq shows season-dependent expression and editing in black bear kidneys.</title>
        <authorList>
            <person name="Korstanje R."/>
            <person name="Srivastava A."/>
            <person name="Sarsani V.K."/>
            <person name="Sheehan S.M."/>
            <person name="Seger R.L."/>
            <person name="Barter M.E."/>
            <person name="Lindqvist C."/>
            <person name="Brody L.C."/>
            <person name="Mullikin J.C."/>
        </authorList>
    </citation>
    <scope>NUCLEOTIDE SEQUENCE [LARGE SCALE GENOMIC DNA]</scope>
</reference>
<reference evidence="1" key="3">
    <citation type="submission" date="2025-09" db="UniProtKB">
        <authorList>
            <consortium name="Ensembl"/>
        </authorList>
    </citation>
    <scope>IDENTIFICATION</scope>
</reference>
<dbReference type="Ensembl" id="ENSUAMT00000034313.1">
    <property type="protein sequence ID" value="ENSUAMP00000030754.1"/>
    <property type="gene ID" value="ENSUAMG00000023622.1"/>
</dbReference>
<protein>
    <submittedName>
        <fullName evidence="1">Uncharacterized protein</fullName>
    </submittedName>
</protein>
<organism evidence="1 2">
    <name type="scientific">Ursus americanus</name>
    <name type="common">American black bear</name>
    <name type="synonym">Euarctos americanus</name>
    <dbReference type="NCBI Taxonomy" id="9643"/>
    <lineage>
        <taxon>Eukaryota</taxon>
        <taxon>Metazoa</taxon>
        <taxon>Chordata</taxon>
        <taxon>Craniata</taxon>
        <taxon>Vertebrata</taxon>
        <taxon>Euteleostomi</taxon>
        <taxon>Mammalia</taxon>
        <taxon>Eutheria</taxon>
        <taxon>Laurasiatheria</taxon>
        <taxon>Carnivora</taxon>
        <taxon>Caniformia</taxon>
        <taxon>Ursidae</taxon>
        <taxon>Ursus</taxon>
    </lineage>
</organism>
<dbReference type="GeneTree" id="ENSGT00910000147441"/>
<proteinExistence type="predicted"/>
<sequence>MIDGCPAATSLSPEMYLADVQVERFSRSLLVHHPITINCNYVSGSHHIHSLVQGSVIKEMVKEMGIRI</sequence>
<dbReference type="AlphaFoldDB" id="A0A452SE65"/>
<accession>A0A452SE65</accession>